<organism evidence="1 2">
    <name type="scientific">Bradyrhizobium campsiandrae</name>
    <dbReference type="NCBI Taxonomy" id="1729892"/>
    <lineage>
        <taxon>Bacteria</taxon>
        <taxon>Pseudomonadati</taxon>
        <taxon>Pseudomonadota</taxon>
        <taxon>Alphaproteobacteria</taxon>
        <taxon>Hyphomicrobiales</taxon>
        <taxon>Nitrobacteraceae</taxon>
        <taxon>Bradyrhizobium</taxon>
    </lineage>
</organism>
<comment type="caution">
    <text evidence="1">The sequence shown here is derived from an EMBL/GenBank/DDBJ whole genome shotgun (WGS) entry which is preliminary data.</text>
</comment>
<dbReference type="RefSeq" id="WP_188106503.1">
    <property type="nucleotide sequence ID" value="NZ_JAANIH010000059.1"/>
</dbReference>
<evidence type="ECO:0000313" key="2">
    <source>
        <dbReference type="Proteomes" id="UP000639516"/>
    </source>
</evidence>
<protein>
    <submittedName>
        <fullName evidence="1">Uncharacterized protein</fullName>
    </submittedName>
</protein>
<name>A0ABR7U7Y4_9BRAD</name>
<sequence>MKPTTHFIGRRVKSASVVHDYVQICFTDGGVLNVFNRVIKPQLDEISLKQFVQKVVTAELKDCRAFTLEFDGGHVFQIGMNDSDYRGPEALQFTDADGHIVVWS</sequence>
<proteinExistence type="predicted"/>
<dbReference type="Proteomes" id="UP000639516">
    <property type="component" value="Unassembled WGS sequence"/>
</dbReference>
<reference evidence="1 2" key="1">
    <citation type="journal article" date="2020" name="Arch. Microbiol.">
        <title>Bradyrhizobium campsiandrae sp. nov., a nitrogen-fixing bacterial strain isolated from a native leguminous tree from the Amazon adapted to flooded conditions.</title>
        <authorList>
            <person name="Cabral Michel D."/>
            <person name="Martins da Costa E."/>
            <person name="Azarias Guimaraes A."/>
            <person name="Soares de Carvalho T."/>
            <person name="Santos de Castro Caputo P."/>
            <person name="Willems A."/>
            <person name="de Souza Moreira F.M."/>
        </authorList>
    </citation>
    <scope>NUCLEOTIDE SEQUENCE [LARGE SCALE GENOMIC DNA]</scope>
    <source>
        <strain evidence="2">INPA 384B</strain>
    </source>
</reference>
<keyword evidence="2" id="KW-1185">Reference proteome</keyword>
<gene>
    <name evidence="1" type="ORF">HA482_15885</name>
</gene>
<evidence type="ECO:0000313" key="1">
    <source>
        <dbReference type="EMBL" id="MBC9979680.1"/>
    </source>
</evidence>
<dbReference type="EMBL" id="JAATTO010000020">
    <property type="protein sequence ID" value="MBC9979680.1"/>
    <property type="molecule type" value="Genomic_DNA"/>
</dbReference>
<accession>A0ABR7U7Y4</accession>